<feature type="compositionally biased region" description="Polar residues" evidence="1">
    <location>
        <begin position="16"/>
        <end position="30"/>
    </location>
</feature>
<dbReference type="AlphaFoldDB" id="A0A2Z7AXL1"/>
<gene>
    <name evidence="2" type="ORF">F511_13586</name>
</gene>
<dbReference type="Proteomes" id="UP000250235">
    <property type="component" value="Unassembled WGS sequence"/>
</dbReference>
<name>A0A2Z7AXL1_9LAMI</name>
<dbReference type="PANTHER" id="PTHR31099:SF49">
    <property type="entry name" value="MYOSIN HEAVY CHAIN-LIKE PROTEIN"/>
    <property type="match status" value="1"/>
</dbReference>
<evidence type="ECO:0000256" key="1">
    <source>
        <dbReference type="SAM" id="MobiDB-lite"/>
    </source>
</evidence>
<evidence type="ECO:0000313" key="2">
    <source>
        <dbReference type="EMBL" id="KZV26126.1"/>
    </source>
</evidence>
<dbReference type="PANTHER" id="PTHR31099">
    <property type="entry name" value="OS06G0165300 PROTEIN"/>
    <property type="match status" value="1"/>
</dbReference>
<proteinExistence type="predicted"/>
<protein>
    <submittedName>
        <fullName evidence="2">Uncharacterized protein</fullName>
    </submittedName>
</protein>
<reference evidence="2 3" key="1">
    <citation type="journal article" date="2015" name="Proc. Natl. Acad. Sci. U.S.A.">
        <title>The resurrection genome of Boea hygrometrica: A blueprint for survival of dehydration.</title>
        <authorList>
            <person name="Xiao L."/>
            <person name="Yang G."/>
            <person name="Zhang L."/>
            <person name="Yang X."/>
            <person name="Zhao S."/>
            <person name="Ji Z."/>
            <person name="Zhou Q."/>
            <person name="Hu M."/>
            <person name="Wang Y."/>
            <person name="Chen M."/>
            <person name="Xu Y."/>
            <person name="Jin H."/>
            <person name="Xiao X."/>
            <person name="Hu G."/>
            <person name="Bao F."/>
            <person name="Hu Y."/>
            <person name="Wan P."/>
            <person name="Li L."/>
            <person name="Deng X."/>
            <person name="Kuang T."/>
            <person name="Xiang C."/>
            <person name="Zhu J.K."/>
            <person name="Oliver M.J."/>
            <person name="He Y."/>
        </authorList>
    </citation>
    <scope>NUCLEOTIDE SEQUENCE [LARGE SCALE GENOMIC DNA]</scope>
    <source>
        <strain evidence="3">cv. XS01</strain>
    </source>
</reference>
<feature type="region of interest" description="Disordered" evidence="1">
    <location>
        <begin position="285"/>
        <end position="363"/>
    </location>
</feature>
<sequence>MSSIDERVVVDFVQSLGSPSSSGAVGTSNPPDKASRKEILARINAEEAILSAESRPWHEIKASLLQESDKALIRDLSGMSDQYEVLIPLPEGYYTFYMNQLEMGLRFPVPRFIQDLCDHLKVSPSQLTPNSYSSLLGLGVLLKFYQAPLSLYLIDKLTQIRQQDVGKFFIHLKPEFGFIKGNHSSHKGWMSRYFFLRRNVREGIAWYCDMSWSEKPTKRVLPAPAQEYDPVPFLKDACTKCYNARDLVREDLLCHFGFSRKGVAVEGDLADRIMKSYLLEAFKKQGSETSRGSNPRTEERANTIPGKPASSLPEEPANLPPVERTKEKRRKSSSGSEKHSKRKKASPSIEIDEEVGASQPEQSSLEVSSFIACPVTSTTVAFFQNFVPELDLPVVNSASDKTITEALASNFLQALIWGAKLSRRVTRAREMARSSRRSLDDMMAKHDKLMKEMEDVRGASDAEKKSLE</sequence>
<organism evidence="2 3">
    <name type="scientific">Dorcoceras hygrometricum</name>
    <dbReference type="NCBI Taxonomy" id="472368"/>
    <lineage>
        <taxon>Eukaryota</taxon>
        <taxon>Viridiplantae</taxon>
        <taxon>Streptophyta</taxon>
        <taxon>Embryophyta</taxon>
        <taxon>Tracheophyta</taxon>
        <taxon>Spermatophyta</taxon>
        <taxon>Magnoliopsida</taxon>
        <taxon>eudicotyledons</taxon>
        <taxon>Gunneridae</taxon>
        <taxon>Pentapetalae</taxon>
        <taxon>asterids</taxon>
        <taxon>lamiids</taxon>
        <taxon>Lamiales</taxon>
        <taxon>Gesneriaceae</taxon>
        <taxon>Didymocarpoideae</taxon>
        <taxon>Trichosporeae</taxon>
        <taxon>Loxocarpinae</taxon>
        <taxon>Dorcoceras</taxon>
    </lineage>
</organism>
<feature type="region of interest" description="Disordered" evidence="1">
    <location>
        <begin position="16"/>
        <end position="35"/>
    </location>
</feature>
<dbReference type="EMBL" id="KV011787">
    <property type="protein sequence ID" value="KZV26126.1"/>
    <property type="molecule type" value="Genomic_DNA"/>
</dbReference>
<evidence type="ECO:0000313" key="3">
    <source>
        <dbReference type="Proteomes" id="UP000250235"/>
    </source>
</evidence>
<accession>A0A2Z7AXL1</accession>
<keyword evidence="3" id="KW-1185">Reference proteome</keyword>